<dbReference type="Proteomes" id="UP001073227">
    <property type="component" value="Unassembled WGS sequence"/>
</dbReference>
<feature type="domain" description="Lipoyl-binding" evidence="10">
    <location>
        <begin position="109"/>
        <end position="185"/>
    </location>
</feature>
<evidence type="ECO:0000313" key="11">
    <source>
        <dbReference type="EMBL" id="MCY0146844.1"/>
    </source>
</evidence>
<dbReference type="PRINTS" id="PR01071">
    <property type="entry name" value="ACOABIOTINCC"/>
</dbReference>
<comment type="function">
    <text evidence="1 8">This protein is a component of the acetyl coenzyme A carboxylase complex; first, biotin carboxylase catalyzes the carboxylation of the carrier protein and then the transcarboxylase transfers the carboxyl group to form malonyl-CoA.</text>
</comment>
<dbReference type="RefSeq" id="WP_267652483.1">
    <property type="nucleotide sequence ID" value="NZ_JAOVZR010000001.1"/>
</dbReference>
<dbReference type="InterPro" id="IPR011053">
    <property type="entry name" value="Single_hybrid_motif"/>
</dbReference>
<dbReference type="PROSITE" id="PS00188">
    <property type="entry name" value="BIOTIN"/>
    <property type="match status" value="1"/>
</dbReference>
<protein>
    <recommendedName>
        <fullName evidence="8">Biotin carboxyl carrier protein of acetyl-CoA carboxylase</fullName>
    </recommendedName>
</protein>
<dbReference type="PROSITE" id="PS50968">
    <property type="entry name" value="BIOTINYL_LIPOYL"/>
    <property type="match status" value="1"/>
</dbReference>
<keyword evidence="5 8" id="KW-0443">Lipid metabolism</keyword>
<name>A0ABT3Z500_9HYPH</name>
<reference evidence="11" key="1">
    <citation type="submission" date="2022-10" db="EMBL/GenBank/DDBJ databases">
        <title>Hoeflea sp. G2-23, isolated from marine algae.</title>
        <authorList>
            <person name="Kristyanto S."/>
            <person name="Kim J.M."/>
            <person name="Jeon C.O."/>
        </authorList>
    </citation>
    <scope>NUCLEOTIDE SEQUENCE</scope>
    <source>
        <strain evidence="11">G2-23</strain>
    </source>
</reference>
<evidence type="ECO:0000256" key="7">
    <source>
        <dbReference type="ARBA" id="ARBA00023267"/>
    </source>
</evidence>
<comment type="caution">
    <text evidence="11">The sequence shown here is derived from an EMBL/GenBank/DDBJ whole genome shotgun (WGS) entry which is preliminary data.</text>
</comment>
<proteinExistence type="predicted"/>
<evidence type="ECO:0000256" key="2">
    <source>
        <dbReference type="ARBA" id="ARBA00005194"/>
    </source>
</evidence>
<evidence type="ECO:0000256" key="4">
    <source>
        <dbReference type="ARBA" id="ARBA00022832"/>
    </source>
</evidence>
<evidence type="ECO:0000256" key="6">
    <source>
        <dbReference type="ARBA" id="ARBA00023160"/>
    </source>
</evidence>
<evidence type="ECO:0000256" key="9">
    <source>
        <dbReference type="SAM" id="MobiDB-lite"/>
    </source>
</evidence>
<gene>
    <name evidence="11" type="ORF">OEG84_03715</name>
</gene>
<dbReference type="Pfam" id="PF00364">
    <property type="entry name" value="Biotin_lipoyl"/>
    <property type="match status" value="1"/>
</dbReference>
<evidence type="ECO:0000256" key="1">
    <source>
        <dbReference type="ARBA" id="ARBA00003761"/>
    </source>
</evidence>
<evidence type="ECO:0000256" key="3">
    <source>
        <dbReference type="ARBA" id="ARBA00022516"/>
    </source>
</evidence>
<dbReference type="SUPFAM" id="SSF51230">
    <property type="entry name" value="Single hybrid motif"/>
    <property type="match status" value="1"/>
</dbReference>
<organism evidence="11 12">
    <name type="scientific">Hoeflea algicola</name>
    <dbReference type="NCBI Taxonomy" id="2983763"/>
    <lineage>
        <taxon>Bacteria</taxon>
        <taxon>Pseudomonadati</taxon>
        <taxon>Pseudomonadota</taxon>
        <taxon>Alphaproteobacteria</taxon>
        <taxon>Hyphomicrobiales</taxon>
        <taxon>Rhizobiaceae</taxon>
        <taxon>Hoeflea</taxon>
    </lineage>
</organism>
<accession>A0ABT3Z500</accession>
<evidence type="ECO:0000256" key="8">
    <source>
        <dbReference type="RuleBase" id="RU364072"/>
    </source>
</evidence>
<evidence type="ECO:0000256" key="5">
    <source>
        <dbReference type="ARBA" id="ARBA00023098"/>
    </source>
</evidence>
<keyword evidence="3 8" id="KW-0444">Lipid biosynthesis</keyword>
<evidence type="ECO:0000259" key="10">
    <source>
        <dbReference type="PROSITE" id="PS50968"/>
    </source>
</evidence>
<keyword evidence="4 8" id="KW-0276">Fatty acid metabolism</keyword>
<dbReference type="EMBL" id="JAOVZR010000001">
    <property type="protein sequence ID" value="MCY0146844.1"/>
    <property type="molecule type" value="Genomic_DNA"/>
</dbReference>
<dbReference type="InterPro" id="IPR000089">
    <property type="entry name" value="Biotin_lipoyl"/>
</dbReference>
<keyword evidence="7 8" id="KW-0092">Biotin</keyword>
<keyword evidence="6 8" id="KW-0275">Fatty acid biosynthesis</keyword>
<dbReference type="InterPro" id="IPR001882">
    <property type="entry name" value="Biotin_BS"/>
</dbReference>
<keyword evidence="12" id="KW-1185">Reference proteome</keyword>
<feature type="region of interest" description="Disordered" evidence="9">
    <location>
        <begin position="89"/>
        <end position="109"/>
    </location>
</feature>
<sequence length="193" mass="19950">MNETTPNWDGLTEATAALSAGGNSISYDFSYADALEILRLIDTTPNVRKLALSIGDMTIEVKRGAEDAPQRPGAIATAAPVVAAPPPPLAQGQMTAASEKETGSTPDGAVPVRSPIAGIFYLAPAPGEPPFVELGSEVVEDTVVGIIEVMKVMNNIRAGTRGVVTGFGAANEDLVQFDQALLYIDPAGQVDAS</sequence>
<evidence type="ECO:0000313" key="12">
    <source>
        <dbReference type="Proteomes" id="UP001073227"/>
    </source>
</evidence>
<comment type="pathway">
    <text evidence="2 8">Lipid metabolism; fatty acid biosynthesis.</text>
</comment>
<dbReference type="Gene3D" id="2.40.50.100">
    <property type="match status" value="1"/>
</dbReference>
<dbReference type="InterPro" id="IPR001249">
    <property type="entry name" value="AcCoA_biotinCC"/>
</dbReference>
<dbReference type="CDD" id="cd06850">
    <property type="entry name" value="biotinyl_domain"/>
    <property type="match status" value="1"/>
</dbReference>